<keyword evidence="8" id="KW-0969">Cilium</keyword>
<comment type="function">
    <text evidence="1">Dynein-attachment factor required for cilia motility.</text>
</comment>
<dbReference type="PANTHER" id="PTHR28572:SF1">
    <property type="entry name" value="COILED-COIL DOMAIN-CONTAINING PROTEIN 103"/>
    <property type="match status" value="1"/>
</dbReference>
<dbReference type="GO" id="GO:0031514">
    <property type="term" value="C:motile cilium"/>
    <property type="evidence" value="ECO:0007669"/>
    <property type="project" value="UniProtKB-SubCell"/>
</dbReference>
<dbReference type="InterPro" id="IPR031733">
    <property type="entry name" value="Dynein_attach_N"/>
</dbReference>
<dbReference type="AlphaFoldDB" id="A0A8J5XFR2"/>
<keyword evidence="9" id="KW-0966">Cell projection</keyword>
<comment type="similarity">
    <text evidence="10">Belongs to the DNAAF19/PR46b family.</text>
</comment>
<keyword evidence="5" id="KW-0963">Cytoplasm</keyword>
<sequence length="290" mass="31080">MTPVADEAARIHELHAGMAEALDADRKKQEINDAKMRAVAQRVDYDQFCHLVAGAHLKPVKPIDKDTAARDFNYFVMPAARPVALPATVETSTSLAPPAAAHAPGSAPGAAALRVPKSGLDFHKAWRRQCKAQPARVAYLRLIDAQLIPTLFQAEFEPDILDGIVASLDELLAAVPDGGAGAADERDAATVGAEFALRVAAALETGGADAERLGDEVHLAASWLHALPEVNKFGLAREFCDERTHAALGRIFARLRARGCGKLPRGSDRLQRELKELLAHGALDEVAVKY</sequence>
<dbReference type="GO" id="GO:0005576">
    <property type="term" value="C:extracellular region"/>
    <property type="evidence" value="ECO:0007669"/>
    <property type="project" value="GOC"/>
</dbReference>
<evidence type="ECO:0000256" key="4">
    <source>
        <dbReference type="ARBA" id="ARBA00011738"/>
    </source>
</evidence>
<dbReference type="InterPro" id="IPR025986">
    <property type="entry name" value="RPAP3-like_C"/>
</dbReference>
<evidence type="ECO:0000259" key="12">
    <source>
        <dbReference type="Pfam" id="PF15867"/>
    </source>
</evidence>
<proteinExistence type="inferred from homology"/>
<gene>
    <name evidence="13" type="ORF">KFE25_003982</name>
</gene>
<evidence type="ECO:0000256" key="9">
    <source>
        <dbReference type="ARBA" id="ARBA00023273"/>
    </source>
</evidence>
<evidence type="ECO:0000256" key="1">
    <source>
        <dbReference type="ARBA" id="ARBA00004048"/>
    </source>
</evidence>
<dbReference type="Pfam" id="PF13877">
    <property type="entry name" value="RPAP3_C"/>
    <property type="match status" value="1"/>
</dbReference>
<evidence type="ECO:0008006" key="15">
    <source>
        <dbReference type="Google" id="ProtNLM"/>
    </source>
</evidence>
<feature type="domain" description="Dynein attachment factor N-terminal" evidence="12">
    <location>
        <begin position="11"/>
        <end position="68"/>
    </location>
</feature>
<feature type="domain" description="RNA-polymerase II-associated protein 3-like C-terminal" evidence="11">
    <location>
        <begin position="116"/>
        <end position="242"/>
    </location>
</feature>
<dbReference type="Proteomes" id="UP000751190">
    <property type="component" value="Unassembled WGS sequence"/>
</dbReference>
<keyword evidence="6" id="KW-0970">Cilium biogenesis/degradation</keyword>
<keyword evidence="7" id="KW-0282">Flagellum</keyword>
<evidence type="ECO:0000256" key="6">
    <source>
        <dbReference type="ARBA" id="ARBA00022794"/>
    </source>
</evidence>
<comment type="subcellular location">
    <subcellularLocation>
        <location evidence="2">Cell projection</location>
        <location evidence="2">Cilium</location>
        <location evidence="2">Flagellum</location>
    </subcellularLocation>
    <subcellularLocation>
        <location evidence="3">Cytoplasm</location>
    </subcellularLocation>
</comment>
<dbReference type="OrthoDB" id="447931at2759"/>
<evidence type="ECO:0000313" key="14">
    <source>
        <dbReference type="Proteomes" id="UP000751190"/>
    </source>
</evidence>
<dbReference type="GO" id="GO:0036159">
    <property type="term" value="P:inner dynein arm assembly"/>
    <property type="evidence" value="ECO:0007669"/>
    <property type="project" value="TreeGrafter"/>
</dbReference>
<accession>A0A8J5XFR2</accession>
<evidence type="ECO:0000256" key="10">
    <source>
        <dbReference type="ARBA" id="ARBA00049986"/>
    </source>
</evidence>
<evidence type="ECO:0000256" key="7">
    <source>
        <dbReference type="ARBA" id="ARBA00022846"/>
    </source>
</evidence>
<dbReference type="GO" id="GO:0003351">
    <property type="term" value="P:epithelial cilium movement involved in extracellular fluid movement"/>
    <property type="evidence" value="ECO:0007669"/>
    <property type="project" value="TreeGrafter"/>
</dbReference>
<evidence type="ECO:0000256" key="5">
    <source>
        <dbReference type="ARBA" id="ARBA00022490"/>
    </source>
</evidence>
<dbReference type="GO" id="GO:0036157">
    <property type="term" value="C:outer dynein arm"/>
    <property type="evidence" value="ECO:0007669"/>
    <property type="project" value="InterPro"/>
</dbReference>
<comment type="subunit">
    <text evidence="4">Homodimer.</text>
</comment>
<evidence type="ECO:0000259" key="11">
    <source>
        <dbReference type="Pfam" id="PF13877"/>
    </source>
</evidence>
<evidence type="ECO:0000256" key="3">
    <source>
        <dbReference type="ARBA" id="ARBA00004496"/>
    </source>
</evidence>
<dbReference type="InterPro" id="IPR042422">
    <property type="entry name" value="CC103"/>
</dbReference>
<dbReference type="PANTHER" id="PTHR28572">
    <property type="entry name" value="COILED-COIL DOMAIN-CONTAINING PROTEIN 103"/>
    <property type="match status" value="1"/>
</dbReference>
<reference evidence="13" key="1">
    <citation type="submission" date="2021-05" db="EMBL/GenBank/DDBJ databases">
        <title>The genome of the haptophyte Pavlova lutheri (Diacronema luteri, Pavlovales) - a model for lipid biosynthesis in eukaryotic algae.</title>
        <authorList>
            <person name="Hulatt C.J."/>
            <person name="Posewitz M.C."/>
        </authorList>
    </citation>
    <scope>NUCLEOTIDE SEQUENCE</scope>
    <source>
        <strain evidence="13">NIVA-4/92</strain>
    </source>
</reference>
<protein>
    <recommendedName>
        <fullName evidence="15">Dynein attachment factor N-terminal domain-containing protein</fullName>
    </recommendedName>
</protein>
<evidence type="ECO:0000256" key="2">
    <source>
        <dbReference type="ARBA" id="ARBA00004230"/>
    </source>
</evidence>
<organism evidence="13 14">
    <name type="scientific">Diacronema lutheri</name>
    <name type="common">Unicellular marine alga</name>
    <name type="synonym">Monochrysis lutheri</name>
    <dbReference type="NCBI Taxonomy" id="2081491"/>
    <lineage>
        <taxon>Eukaryota</taxon>
        <taxon>Haptista</taxon>
        <taxon>Haptophyta</taxon>
        <taxon>Pavlovophyceae</taxon>
        <taxon>Pavlovales</taxon>
        <taxon>Pavlovaceae</taxon>
        <taxon>Diacronema</taxon>
    </lineage>
</organism>
<dbReference type="EMBL" id="JAGTXO010000015">
    <property type="protein sequence ID" value="KAG8463709.1"/>
    <property type="molecule type" value="Genomic_DNA"/>
</dbReference>
<dbReference type="GO" id="GO:0007368">
    <property type="term" value="P:determination of left/right symmetry"/>
    <property type="evidence" value="ECO:0007669"/>
    <property type="project" value="TreeGrafter"/>
</dbReference>
<evidence type="ECO:0000313" key="13">
    <source>
        <dbReference type="EMBL" id="KAG8463709.1"/>
    </source>
</evidence>
<keyword evidence="14" id="KW-1185">Reference proteome</keyword>
<dbReference type="Pfam" id="PF15867">
    <property type="entry name" value="Dynein_attach_N"/>
    <property type="match status" value="1"/>
</dbReference>
<name>A0A8J5XFR2_DIALT</name>
<evidence type="ECO:0000256" key="8">
    <source>
        <dbReference type="ARBA" id="ARBA00023069"/>
    </source>
</evidence>
<comment type="caution">
    <text evidence="13">The sequence shown here is derived from an EMBL/GenBank/DDBJ whole genome shotgun (WGS) entry which is preliminary data.</text>
</comment>